<dbReference type="AlphaFoldDB" id="A0AB40BC79"/>
<evidence type="ECO:0000313" key="2">
    <source>
        <dbReference type="RefSeq" id="XP_039124806.1"/>
    </source>
</evidence>
<evidence type="ECO:0000313" key="3">
    <source>
        <dbReference type="RefSeq" id="XP_039124807.1"/>
    </source>
</evidence>
<dbReference type="GeneID" id="120261137"/>
<dbReference type="PANTHER" id="PTHR31808:SF4">
    <property type="entry name" value="LIGASE, PUTATIVE (DUF760)-RELATED"/>
    <property type="match status" value="1"/>
</dbReference>
<sequence>MEALLALNPSPCYCQFGDFASKSSLGLKSQISTTWSKGCGLVSVDQKLRRNPVLVNSRRSLRVRASSSSSPIAPLQLESPIGQFLSQILISHPHLLSAAVDQQLEQLRTAREAEKNRDESSSSGTDLVLYRRIAEVKAKERRRTLEEILYALVVQKFVEANVFLIPPLVQSSDSFGKVDDWPSEEKKFECLHSFEVLEMIKNYMTQILGPGWDDSNMIVAINKLQIGRVYAASIMFGYFLKRVDQRFQLEKSMKALPWGSDEESAFKQSMPSKSSPSAQSGIFHPELSSWSSTSFSPNSQSFGNKPSRLWTYVMTFDMETTRRYATIRSKETFNIIEKQTEALFGKSEILMTPPGSVNSSQDELVKMSFGGLKRLILEAITFGSFLWDVESYVDSRYHFVNK</sequence>
<reference evidence="2 3" key="1">
    <citation type="submission" date="2025-04" db="UniProtKB">
        <authorList>
            <consortium name="RefSeq"/>
        </authorList>
    </citation>
    <scope>IDENTIFICATION</scope>
</reference>
<proteinExistence type="predicted"/>
<keyword evidence="1" id="KW-1185">Reference proteome</keyword>
<dbReference type="RefSeq" id="XP_039124806.1">
    <property type="nucleotide sequence ID" value="XM_039268872.1"/>
</dbReference>
<evidence type="ECO:0000313" key="1">
    <source>
        <dbReference type="Proteomes" id="UP001515500"/>
    </source>
</evidence>
<dbReference type="Pfam" id="PF05542">
    <property type="entry name" value="DUF760"/>
    <property type="match status" value="1"/>
</dbReference>
<protein>
    <submittedName>
        <fullName evidence="2 3">UV-B-induced protein At3g17800, chloroplastic-like</fullName>
    </submittedName>
</protein>
<organism evidence="1 2">
    <name type="scientific">Dioscorea cayennensis subsp. rotundata</name>
    <name type="common">White Guinea yam</name>
    <name type="synonym">Dioscorea rotundata</name>
    <dbReference type="NCBI Taxonomy" id="55577"/>
    <lineage>
        <taxon>Eukaryota</taxon>
        <taxon>Viridiplantae</taxon>
        <taxon>Streptophyta</taxon>
        <taxon>Embryophyta</taxon>
        <taxon>Tracheophyta</taxon>
        <taxon>Spermatophyta</taxon>
        <taxon>Magnoliopsida</taxon>
        <taxon>Liliopsida</taxon>
        <taxon>Dioscoreales</taxon>
        <taxon>Dioscoreaceae</taxon>
        <taxon>Dioscorea</taxon>
    </lineage>
</organism>
<name>A0AB40BC79_DIOCR</name>
<accession>A0AB40BC79</accession>
<dbReference type="RefSeq" id="XP_039124807.1">
    <property type="nucleotide sequence ID" value="XM_039268873.1"/>
</dbReference>
<dbReference type="InterPro" id="IPR008479">
    <property type="entry name" value="DUF760"/>
</dbReference>
<gene>
    <name evidence="2 3" type="primary">LOC120261137</name>
</gene>
<dbReference type="InterPro" id="IPR038925">
    <property type="entry name" value="At3g17800-like"/>
</dbReference>
<dbReference type="PANTHER" id="PTHR31808">
    <property type="entry name" value="EXPRESSED PROTEIN"/>
    <property type="match status" value="1"/>
</dbReference>
<dbReference type="Proteomes" id="UP001515500">
    <property type="component" value="Chromosome 5"/>
</dbReference>